<dbReference type="InterPro" id="IPR050523">
    <property type="entry name" value="AKR_Detox_Biosynth"/>
</dbReference>
<feature type="domain" description="NADP-dependent oxidoreductase" evidence="1">
    <location>
        <begin position="20"/>
        <end position="316"/>
    </location>
</feature>
<protein>
    <submittedName>
        <fullName evidence="2">Aldo/keto reductase</fullName>
    </submittedName>
</protein>
<dbReference type="InterPro" id="IPR023210">
    <property type="entry name" value="NADP_OxRdtase_dom"/>
</dbReference>
<gene>
    <name evidence="2" type="ORF">ACFQGD_06390</name>
</gene>
<dbReference type="RefSeq" id="WP_345405731.1">
    <property type="nucleotide sequence ID" value="NZ_BAABLA010000121.1"/>
</dbReference>
<dbReference type="Gene3D" id="3.20.20.100">
    <property type="entry name" value="NADP-dependent oxidoreductase domain"/>
    <property type="match status" value="1"/>
</dbReference>
<organism evidence="2 3">
    <name type="scientific">Haloechinothrix salitolerans</name>
    <dbReference type="NCBI Taxonomy" id="926830"/>
    <lineage>
        <taxon>Bacteria</taxon>
        <taxon>Bacillati</taxon>
        <taxon>Actinomycetota</taxon>
        <taxon>Actinomycetes</taxon>
        <taxon>Pseudonocardiales</taxon>
        <taxon>Pseudonocardiaceae</taxon>
        <taxon>Haloechinothrix</taxon>
    </lineage>
</organism>
<reference evidence="3" key="1">
    <citation type="journal article" date="2019" name="Int. J. Syst. Evol. Microbiol.">
        <title>The Global Catalogue of Microorganisms (GCM) 10K type strain sequencing project: providing services to taxonomists for standard genome sequencing and annotation.</title>
        <authorList>
            <consortium name="The Broad Institute Genomics Platform"/>
            <consortium name="The Broad Institute Genome Sequencing Center for Infectious Disease"/>
            <person name="Wu L."/>
            <person name="Ma J."/>
        </authorList>
    </citation>
    <scope>NUCLEOTIDE SEQUENCE [LARGE SCALE GENOMIC DNA]</scope>
    <source>
        <strain evidence="3">KCTC 32255</strain>
    </source>
</reference>
<evidence type="ECO:0000259" key="1">
    <source>
        <dbReference type="Pfam" id="PF00248"/>
    </source>
</evidence>
<dbReference type="Pfam" id="PF00248">
    <property type="entry name" value="Aldo_ket_red"/>
    <property type="match status" value="1"/>
</dbReference>
<dbReference type="PANTHER" id="PTHR43364">
    <property type="entry name" value="NADH-SPECIFIC METHYLGLYOXAL REDUCTASE-RELATED"/>
    <property type="match status" value="1"/>
</dbReference>
<accession>A0ABW2BUR1</accession>
<evidence type="ECO:0000313" key="3">
    <source>
        <dbReference type="Proteomes" id="UP001596337"/>
    </source>
</evidence>
<proteinExistence type="predicted"/>
<evidence type="ECO:0000313" key="2">
    <source>
        <dbReference type="EMBL" id="MFC6866771.1"/>
    </source>
</evidence>
<name>A0ABW2BUR1_9PSEU</name>
<dbReference type="EMBL" id="JBHSXX010000001">
    <property type="protein sequence ID" value="MFC6866771.1"/>
    <property type="molecule type" value="Genomic_DNA"/>
</dbReference>
<dbReference type="InterPro" id="IPR036812">
    <property type="entry name" value="NAD(P)_OxRdtase_dom_sf"/>
</dbReference>
<dbReference type="PANTHER" id="PTHR43364:SF5">
    <property type="entry name" value="REDUCTASE"/>
    <property type="match status" value="1"/>
</dbReference>
<keyword evidence="3" id="KW-1185">Reference proteome</keyword>
<dbReference type="SUPFAM" id="SSF51430">
    <property type="entry name" value="NAD(P)-linked oxidoreductase"/>
    <property type="match status" value="1"/>
</dbReference>
<sequence>MTQPTGSLTKLGRTGLTVSRLCLGTVNFGGRVDEPDARRLLDYAIERGINIVDTANMYGWRVHKGFTEELIGRWLADRPSMRDEIVLATKVGNPVTDGPNDQGLSARHIIAACDASLRRLGTDWIDLYQMHRADDAASWDEIWQAMDTLVAQGKIRYVGSSNFAGWRIAAAQEAAHRRQALGIVSEQCLYNLVTRHAELEVIPAAEAYGVGVFAWSPLHGGLLGGVIGKLAAGTAVKSAQGRAVPALEIHHDAIERYEAHCANIGRSPAEVGLAWTLARQGVTGVVIGPRTTDHIDDALRALANPLDEATTTTLESLFPPVGAGGQGPHAWLS</sequence>
<dbReference type="Proteomes" id="UP001596337">
    <property type="component" value="Unassembled WGS sequence"/>
</dbReference>
<comment type="caution">
    <text evidence="2">The sequence shown here is derived from an EMBL/GenBank/DDBJ whole genome shotgun (WGS) entry which is preliminary data.</text>
</comment>
<dbReference type="CDD" id="cd19087">
    <property type="entry name" value="AKR_AKR12A1_B1_C1"/>
    <property type="match status" value="1"/>
</dbReference>